<evidence type="ECO:0000313" key="3">
    <source>
        <dbReference type="EMBL" id="CEK66810.1"/>
    </source>
</evidence>
<feature type="compositionally biased region" description="Polar residues" evidence="1">
    <location>
        <begin position="281"/>
        <end position="294"/>
    </location>
</feature>
<accession>A0A0B6ZGE6</accession>
<gene>
    <name evidence="3" type="primary">ORF60244</name>
</gene>
<feature type="region of interest" description="Disordered" evidence="1">
    <location>
        <begin position="71"/>
        <end position="95"/>
    </location>
</feature>
<feature type="compositionally biased region" description="Basic residues" evidence="1">
    <location>
        <begin position="190"/>
        <end position="202"/>
    </location>
</feature>
<feature type="compositionally biased region" description="Basic and acidic residues" evidence="1">
    <location>
        <begin position="127"/>
        <end position="166"/>
    </location>
</feature>
<keyword evidence="2" id="KW-0812">Transmembrane</keyword>
<dbReference type="AlphaFoldDB" id="A0A0B6ZGE6"/>
<reference evidence="3" key="1">
    <citation type="submission" date="2014-12" db="EMBL/GenBank/DDBJ databases">
        <title>Insight into the proteome of Arion vulgaris.</title>
        <authorList>
            <person name="Aradska J."/>
            <person name="Bulat T."/>
            <person name="Smidak R."/>
            <person name="Sarate P."/>
            <person name="Gangsoo J."/>
            <person name="Sialana F."/>
            <person name="Bilban M."/>
            <person name="Lubec G."/>
        </authorList>
    </citation>
    <scope>NUCLEOTIDE SEQUENCE</scope>
    <source>
        <tissue evidence="3">Skin</tissue>
    </source>
</reference>
<evidence type="ECO:0000256" key="2">
    <source>
        <dbReference type="SAM" id="Phobius"/>
    </source>
</evidence>
<protein>
    <submittedName>
        <fullName evidence="3">Uncharacterized protein</fullName>
    </submittedName>
</protein>
<feature type="compositionally biased region" description="Low complexity" evidence="1">
    <location>
        <begin position="217"/>
        <end position="233"/>
    </location>
</feature>
<keyword evidence="2" id="KW-1133">Transmembrane helix</keyword>
<feature type="transmembrane region" description="Helical" evidence="2">
    <location>
        <begin position="44"/>
        <end position="63"/>
    </location>
</feature>
<sequence length="294" mass="33013">FCNGRQRELIYIGKHHIFLHFSHLIENNAPKQQMELTELVSPHIAVPVIGVVVCAIMVFAFGFRSPVQPPSFSFEEEKKSRRRSRQSKSKGTINGYVAANEQASEVVLKTTPKSTKEVKAASSPKVDLNESKNIPKRELKQDIKGDKKEKQKKETVKEELKLDVGKKNKIASAKKDTEDDGEWTIIQVSKKSKKQKPSRKKDNKQAEPAFEPESEPETAPTPTFEEAETPSAALTSDNEKTSSPQVTKIKKRKEKLTEKSNKAEEKEESSTIPVHEKPEPTSHTATQIQEQGDS</sequence>
<feature type="non-terminal residue" evidence="3">
    <location>
        <position position="1"/>
    </location>
</feature>
<evidence type="ECO:0000256" key="1">
    <source>
        <dbReference type="SAM" id="MobiDB-lite"/>
    </source>
</evidence>
<feature type="compositionally biased region" description="Basic and acidic residues" evidence="1">
    <location>
        <begin position="255"/>
        <end position="280"/>
    </location>
</feature>
<feature type="region of interest" description="Disordered" evidence="1">
    <location>
        <begin position="108"/>
        <end position="294"/>
    </location>
</feature>
<organism evidence="3">
    <name type="scientific">Arion vulgaris</name>
    <dbReference type="NCBI Taxonomy" id="1028688"/>
    <lineage>
        <taxon>Eukaryota</taxon>
        <taxon>Metazoa</taxon>
        <taxon>Spiralia</taxon>
        <taxon>Lophotrochozoa</taxon>
        <taxon>Mollusca</taxon>
        <taxon>Gastropoda</taxon>
        <taxon>Heterobranchia</taxon>
        <taxon>Euthyneura</taxon>
        <taxon>Panpulmonata</taxon>
        <taxon>Eupulmonata</taxon>
        <taxon>Stylommatophora</taxon>
        <taxon>Helicina</taxon>
        <taxon>Arionoidea</taxon>
        <taxon>Arionidae</taxon>
        <taxon>Arion</taxon>
    </lineage>
</organism>
<dbReference type="EMBL" id="HACG01019945">
    <property type="protein sequence ID" value="CEK66810.1"/>
    <property type="molecule type" value="Transcribed_RNA"/>
</dbReference>
<feature type="non-terminal residue" evidence="3">
    <location>
        <position position="294"/>
    </location>
</feature>
<name>A0A0B6ZGE6_9EUPU</name>
<keyword evidence="2" id="KW-0472">Membrane</keyword>
<proteinExistence type="predicted"/>